<name>A0A9D4UE80_ADICA</name>
<feature type="transmembrane region" description="Helical" evidence="9">
    <location>
        <begin position="226"/>
        <end position="243"/>
    </location>
</feature>
<feature type="transmembrane region" description="Helical" evidence="9">
    <location>
        <begin position="123"/>
        <end position="140"/>
    </location>
</feature>
<dbReference type="InterPro" id="IPR045316">
    <property type="entry name" value="Msc2-like"/>
</dbReference>
<feature type="transmembrane region" description="Helical" evidence="9">
    <location>
        <begin position="508"/>
        <end position="531"/>
    </location>
</feature>
<feature type="compositionally biased region" description="Basic and acidic residues" evidence="8">
    <location>
        <begin position="655"/>
        <end position="667"/>
    </location>
</feature>
<evidence type="ECO:0000256" key="1">
    <source>
        <dbReference type="ARBA" id="ARBA00004141"/>
    </source>
</evidence>
<keyword evidence="3" id="KW-0813">Transport</keyword>
<feature type="transmembrane region" description="Helical" evidence="9">
    <location>
        <begin position="477"/>
        <end position="496"/>
    </location>
</feature>
<evidence type="ECO:0000313" key="12">
    <source>
        <dbReference type="Proteomes" id="UP000886520"/>
    </source>
</evidence>
<dbReference type="InterPro" id="IPR002524">
    <property type="entry name" value="Cation_efflux"/>
</dbReference>
<protein>
    <recommendedName>
        <fullName evidence="10">Cation efflux protein transmembrane domain-containing protein</fullName>
    </recommendedName>
</protein>
<comment type="similarity">
    <text evidence="2">Belongs to the cation diffusion facilitator (CDF) transporter (TC 2.A.4) family. SLC30A subfamily.</text>
</comment>
<evidence type="ECO:0000256" key="9">
    <source>
        <dbReference type="SAM" id="Phobius"/>
    </source>
</evidence>
<feature type="compositionally biased region" description="Basic residues" evidence="8">
    <location>
        <begin position="772"/>
        <end position="786"/>
    </location>
</feature>
<feature type="transmembrane region" description="Helical" evidence="9">
    <location>
        <begin position="795"/>
        <end position="816"/>
    </location>
</feature>
<feature type="transmembrane region" description="Helical" evidence="9">
    <location>
        <begin position="822"/>
        <end position="844"/>
    </location>
</feature>
<feature type="compositionally biased region" description="Basic and acidic residues" evidence="8">
    <location>
        <begin position="624"/>
        <end position="640"/>
    </location>
</feature>
<keyword evidence="7 9" id="KW-0472">Membrane</keyword>
<dbReference type="PANTHER" id="PTHR45755">
    <property type="match status" value="1"/>
</dbReference>
<feature type="region of interest" description="Disordered" evidence="8">
    <location>
        <begin position="581"/>
        <end position="603"/>
    </location>
</feature>
<feature type="compositionally biased region" description="Basic and acidic residues" evidence="8">
    <location>
        <begin position="695"/>
        <end position="704"/>
    </location>
</feature>
<accession>A0A9D4UE80</accession>
<feature type="compositionally biased region" description="Low complexity" evidence="8">
    <location>
        <begin position="1"/>
        <end position="18"/>
    </location>
</feature>
<feature type="transmembrane region" description="Helical" evidence="9">
    <location>
        <begin position="65"/>
        <end position="83"/>
    </location>
</feature>
<dbReference type="EMBL" id="JABFUD020000019">
    <property type="protein sequence ID" value="KAI5065684.1"/>
    <property type="molecule type" value="Genomic_DNA"/>
</dbReference>
<feature type="region of interest" description="Disordered" evidence="8">
    <location>
        <begin position="1"/>
        <end position="25"/>
    </location>
</feature>
<dbReference type="InterPro" id="IPR058533">
    <property type="entry name" value="Cation_efflux_TM"/>
</dbReference>
<keyword evidence="4 9" id="KW-0812">Transmembrane</keyword>
<feature type="domain" description="Cation efflux protein transmembrane" evidence="10">
    <location>
        <begin position="411"/>
        <end position="555"/>
    </location>
</feature>
<feature type="region of interest" description="Disordered" evidence="8">
    <location>
        <begin position="541"/>
        <end position="560"/>
    </location>
</feature>
<evidence type="ECO:0000256" key="3">
    <source>
        <dbReference type="ARBA" id="ARBA00022448"/>
    </source>
</evidence>
<dbReference type="Proteomes" id="UP000886520">
    <property type="component" value="Chromosome 19"/>
</dbReference>
<feature type="region of interest" description="Disordered" evidence="8">
    <location>
        <begin position="728"/>
        <end position="786"/>
    </location>
</feature>
<dbReference type="OrthoDB" id="78669at2759"/>
<evidence type="ECO:0000313" key="11">
    <source>
        <dbReference type="EMBL" id="KAI5065684.1"/>
    </source>
</evidence>
<proteinExistence type="inferred from homology"/>
<dbReference type="InterPro" id="IPR027469">
    <property type="entry name" value="Cation_efflux_TMD_sf"/>
</dbReference>
<feature type="transmembrane region" description="Helical" evidence="9">
    <location>
        <begin position="295"/>
        <end position="316"/>
    </location>
</feature>
<evidence type="ECO:0000259" key="10">
    <source>
        <dbReference type="Pfam" id="PF01545"/>
    </source>
</evidence>
<feature type="compositionally biased region" description="Basic and acidic residues" evidence="8">
    <location>
        <begin position="728"/>
        <end position="771"/>
    </location>
</feature>
<feature type="domain" description="Cation efflux protein transmembrane" evidence="10">
    <location>
        <begin position="781"/>
        <end position="852"/>
    </location>
</feature>
<feature type="transmembrane region" description="Helical" evidence="9">
    <location>
        <begin position="436"/>
        <end position="456"/>
    </location>
</feature>
<dbReference type="GO" id="GO:0005794">
    <property type="term" value="C:Golgi apparatus"/>
    <property type="evidence" value="ECO:0007669"/>
    <property type="project" value="TreeGrafter"/>
</dbReference>
<dbReference type="Pfam" id="PF01545">
    <property type="entry name" value="Cation_efflux"/>
    <property type="match status" value="2"/>
</dbReference>
<evidence type="ECO:0000256" key="7">
    <source>
        <dbReference type="ARBA" id="ARBA00023136"/>
    </source>
</evidence>
<dbReference type="GO" id="GO:0016020">
    <property type="term" value="C:membrane"/>
    <property type="evidence" value="ECO:0007669"/>
    <property type="project" value="UniProtKB-SubCell"/>
</dbReference>
<comment type="subcellular location">
    <subcellularLocation>
        <location evidence="1">Membrane</location>
        <topology evidence="1">Multi-pass membrane protein</topology>
    </subcellularLocation>
</comment>
<feature type="transmembrane region" description="Helical" evidence="9">
    <location>
        <begin position="89"/>
        <end position="111"/>
    </location>
</feature>
<feature type="transmembrane region" description="Helical" evidence="9">
    <location>
        <begin position="351"/>
        <end position="370"/>
    </location>
</feature>
<gene>
    <name evidence="11" type="ORF">GOP47_0020379</name>
</gene>
<evidence type="ECO:0000256" key="5">
    <source>
        <dbReference type="ARBA" id="ARBA00022989"/>
    </source>
</evidence>
<keyword evidence="12" id="KW-1185">Reference proteome</keyword>
<sequence>MAQQRSVPPRLSVPRPQSFQPQLSISKTARVYPTFTPTPSKNSALFSPLSTPTPSKRSRAPEGPLWLFTVLQLLSFYVLHWWLSGLSSSPPHAIFAFSSILVAAFWLNIIYRPWKGRRILSSQWGLLFVSGTLLAFSYFLRFQGLLLAGPLETIFADFAGFLATKILLDSSNKSSETIRKARGLVALLLGVFLLSHGWARVSCSPLAVDVSYRTRIKLINQPEDCLKIWSIFAPFLGGILSACQRMMGARSALKSLGKKRIQVLSYAMGSLALFPVALMQLTVRSVQSPLQFGASFWTVAGVVAFGMIIAFFNEFYTEEKLFLPVYSLRAFQILACCICGLELLYGLDISLVGFVFCSLVFGIGVQELSLMQGQLSWDELGDSSNGSFAFAAWIRRPLQHIFSDTKSRKIAIFLLINAGFMVVEFLYGFLRNSLGLISDACHMLFDCAALAIGLYASYISRLPENSKFNYGYGRFEVVSGYANAVLLVLVASLIVLESIERILEPPEISTESLLVVSVGGLLVNVVGLIFFHEEHHHAHAHGGHSCSHSHSSHISSSSSEATSKDCQVVLSTITSEGSCQLPSNNEYHSMAQNNGHMHSSNVNKQGLNSVHLTQLKDQNLSQSHHLDGDCHFSPGHDPHTLHPHSSQHNRQALSLEHECGSKHDHSASHHHHHDDNDGEDTPVHSHACSSGHSFHPSEGHECASHTHHHNHDSSGVCCDHSNGHDHNGIQHDDGHQGHFHDHSYGNHHIHDGGIDHVHGYGHNDQHHDQSHTHHNAHHDHGHGHHHHMDHNMYGIFLHVLADTLGSVGVVISTLLIKYKGWLITDPACSIFLSVLIIGSVIPLLRNSAEILLQRVPRHNERSLKEAIKKVGGLNGVQSLGRVHLWSFTNTQTVGSLHVQLAAGSDRLLVQEKSLRILREAGILDLTLQIEDVS</sequence>
<dbReference type="SUPFAM" id="SSF161111">
    <property type="entry name" value="Cation efflux protein transmembrane domain-like"/>
    <property type="match status" value="1"/>
</dbReference>
<feature type="transmembrane region" description="Helical" evidence="9">
    <location>
        <begin position="146"/>
        <end position="168"/>
    </location>
</feature>
<dbReference type="PANTHER" id="PTHR45755:SF4">
    <property type="entry name" value="ZINC TRANSPORTER 7"/>
    <property type="match status" value="1"/>
</dbReference>
<dbReference type="FunFam" id="1.20.1510.10:FF:000033">
    <property type="entry name" value="Unplaced genomic scaffold supercont1.9, whole genome shotgun sequence"/>
    <property type="match status" value="1"/>
</dbReference>
<reference evidence="11" key="1">
    <citation type="submission" date="2021-01" db="EMBL/GenBank/DDBJ databases">
        <title>Adiantum capillus-veneris genome.</title>
        <authorList>
            <person name="Fang Y."/>
            <person name="Liao Q."/>
        </authorList>
    </citation>
    <scope>NUCLEOTIDE SEQUENCE</scope>
    <source>
        <strain evidence="11">H3</strain>
        <tissue evidence="11">Leaf</tissue>
    </source>
</reference>
<feature type="transmembrane region" description="Helical" evidence="9">
    <location>
        <begin position="180"/>
        <end position="199"/>
    </location>
</feature>
<dbReference type="NCBIfam" id="TIGR01297">
    <property type="entry name" value="CDF"/>
    <property type="match status" value="2"/>
</dbReference>
<comment type="caution">
    <text evidence="11">The sequence shown here is derived from an EMBL/GenBank/DDBJ whole genome shotgun (WGS) entry which is preliminary data.</text>
</comment>
<dbReference type="GO" id="GO:0006882">
    <property type="term" value="P:intracellular zinc ion homeostasis"/>
    <property type="evidence" value="ECO:0007669"/>
    <property type="project" value="InterPro"/>
</dbReference>
<evidence type="ECO:0000256" key="8">
    <source>
        <dbReference type="SAM" id="MobiDB-lite"/>
    </source>
</evidence>
<dbReference type="AlphaFoldDB" id="A0A9D4UE80"/>
<evidence type="ECO:0000256" key="2">
    <source>
        <dbReference type="ARBA" id="ARBA00008873"/>
    </source>
</evidence>
<feature type="transmembrane region" description="Helical" evidence="9">
    <location>
        <begin position="328"/>
        <end position="345"/>
    </location>
</feature>
<feature type="compositionally biased region" description="Low complexity" evidence="8">
    <location>
        <begin position="543"/>
        <end position="560"/>
    </location>
</feature>
<keyword evidence="5 9" id="KW-1133">Transmembrane helix</keyword>
<keyword evidence="6" id="KW-0406">Ion transport</keyword>
<evidence type="ECO:0000256" key="6">
    <source>
        <dbReference type="ARBA" id="ARBA00023065"/>
    </source>
</evidence>
<dbReference type="Gene3D" id="1.20.1510.10">
    <property type="entry name" value="Cation efflux protein transmembrane domain"/>
    <property type="match status" value="2"/>
</dbReference>
<organism evidence="11 12">
    <name type="scientific">Adiantum capillus-veneris</name>
    <name type="common">Maidenhair fern</name>
    <dbReference type="NCBI Taxonomy" id="13818"/>
    <lineage>
        <taxon>Eukaryota</taxon>
        <taxon>Viridiplantae</taxon>
        <taxon>Streptophyta</taxon>
        <taxon>Embryophyta</taxon>
        <taxon>Tracheophyta</taxon>
        <taxon>Polypodiopsida</taxon>
        <taxon>Polypodiidae</taxon>
        <taxon>Polypodiales</taxon>
        <taxon>Pteridineae</taxon>
        <taxon>Pteridaceae</taxon>
        <taxon>Vittarioideae</taxon>
        <taxon>Adiantum</taxon>
    </lineage>
</organism>
<feature type="transmembrane region" description="Helical" evidence="9">
    <location>
        <begin position="410"/>
        <end position="430"/>
    </location>
</feature>
<feature type="transmembrane region" description="Helical" evidence="9">
    <location>
        <begin position="263"/>
        <end position="283"/>
    </location>
</feature>
<feature type="region of interest" description="Disordered" evidence="8">
    <location>
        <begin position="621"/>
        <end position="715"/>
    </location>
</feature>
<dbReference type="GO" id="GO:0005385">
    <property type="term" value="F:zinc ion transmembrane transporter activity"/>
    <property type="evidence" value="ECO:0007669"/>
    <property type="project" value="InterPro"/>
</dbReference>
<evidence type="ECO:0000256" key="4">
    <source>
        <dbReference type="ARBA" id="ARBA00022692"/>
    </source>
</evidence>